<proteinExistence type="predicted"/>
<keyword evidence="2" id="KW-1185">Reference proteome</keyword>
<dbReference type="AlphaFoldDB" id="A0A7W4LML4"/>
<comment type="caution">
    <text evidence="1">The sequence shown here is derived from an EMBL/GenBank/DDBJ whole genome shotgun (WGS) entry which is preliminary data.</text>
</comment>
<dbReference type="Proteomes" id="UP000542720">
    <property type="component" value="Unassembled WGS sequence"/>
</dbReference>
<protein>
    <submittedName>
        <fullName evidence="1">Uncharacterized protein</fullName>
    </submittedName>
</protein>
<evidence type="ECO:0000313" key="2">
    <source>
        <dbReference type="Proteomes" id="UP000542720"/>
    </source>
</evidence>
<name>A0A7W4LML4_9GAMM</name>
<organism evidence="1 2">
    <name type="scientific">Aquipseudomonas ullengensis</name>
    <dbReference type="NCBI Taxonomy" id="2759166"/>
    <lineage>
        <taxon>Bacteria</taxon>
        <taxon>Pseudomonadati</taxon>
        <taxon>Pseudomonadota</taxon>
        <taxon>Gammaproteobacteria</taxon>
        <taxon>Pseudomonadales</taxon>
        <taxon>Pseudomonadaceae</taxon>
        <taxon>Aquipseudomonas</taxon>
    </lineage>
</organism>
<evidence type="ECO:0000313" key="1">
    <source>
        <dbReference type="EMBL" id="MBB2495956.1"/>
    </source>
</evidence>
<dbReference type="RefSeq" id="WP_183089498.1">
    <property type="nucleotide sequence ID" value="NZ_JACJUD010000004.1"/>
</dbReference>
<sequence length="327" mass="37151">MATPFSHPEFQHHPFEDAPLNRDLYLMGEQWMPEYEAAVVGMLKGKAFQTVGYISYASIRRVNPNSLEISWYPNLNDRFHEVSILLPREAFVICVGCPNYDERPHIFVKDSWLSSLHLRPYSAFALIDAIGVRTALRDGSLNSESLMRLRSRIDDIASSATSVSFVSFADSLLLKSNWFVGQYDSNISYSYEPEALIRLFPSIADAFQRELGMEVYAAITQGVNEYNDSSPHHISPSGNHISLNSLGLPFAQLLSIDDAARTAIRAGRHEPKELYIDKKLFHSLHFQHDFDKIAQPKAPYSAPMFSDLDEYYYLDCDTLLSNLQPQK</sequence>
<accession>A0A7W4LML4</accession>
<dbReference type="EMBL" id="JACJUD010000004">
    <property type="protein sequence ID" value="MBB2495956.1"/>
    <property type="molecule type" value="Genomic_DNA"/>
</dbReference>
<gene>
    <name evidence="1" type="ORF">H3H51_13080</name>
</gene>
<reference evidence="1 2" key="1">
    <citation type="submission" date="2020-08" db="EMBL/GenBank/DDBJ databases">
        <authorList>
            <person name="Kim C.M."/>
        </authorList>
    </citation>
    <scope>NUCLEOTIDE SEQUENCE [LARGE SCALE GENOMIC DNA]</scope>
    <source>
        <strain evidence="1 2">UL070</strain>
    </source>
</reference>